<dbReference type="InterPro" id="IPR002347">
    <property type="entry name" value="SDR_fam"/>
</dbReference>
<dbReference type="PRINTS" id="PR00081">
    <property type="entry name" value="GDHRDH"/>
</dbReference>
<accession>A0ABP1FVZ9</accession>
<evidence type="ECO:0000313" key="2">
    <source>
        <dbReference type="EMBL" id="CAL5221637.1"/>
    </source>
</evidence>
<dbReference type="PANTHER" id="PTHR45458">
    <property type="entry name" value="SHORT-CHAIN DEHYDROGENASE/REDUCTASE SDR"/>
    <property type="match status" value="1"/>
</dbReference>
<dbReference type="PANTHER" id="PTHR45458:SF1">
    <property type="entry name" value="SHORT CHAIN DEHYDROGENASE"/>
    <property type="match status" value="1"/>
</dbReference>
<sequence>MSRSTKSRLTTQAAIADKQVVVVGANRGIGLEFVRQFLEKGNSVVATARTPSRATDLNKLAEKHSKLTVTEVDVTSMESIKAWAKKLRGDIKQVDYLINNAGVAKWADLGSLQEEDMLHLFRTNTLGPLMITQEVLREGLLKSGSVVANMTSKMGSMEDNTSGGSYAYRASKAALNAVTKSLALDLEDKGITVALMHPGWVKTDMTNHSGLIDAQTSAAGLISLLESNKPLSCHWYDYKHEEIPW</sequence>
<proteinExistence type="inferred from homology"/>
<dbReference type="Pfam" id="PF00106">
    <property type="entry name" value="adh_short"/>
    <property type="match status" value="1"/>
</dbReference>
<dbReference type="InterPro" id="IPR036291">
    <property type="entry name" value="NAD(P)-bd_dom_sf"/>
</dbReference>
<keyword evidence="3" id="KW-1185">Reference proteome</keyword>
<dbReference type="SUPFAM" id="SSF51735">
    <property type="entry name" value="NAD(P)-binding Rossmann-fold domains"/>
    <property type="match status" value="1"/>
</dbReference>
<dbReference type="CDD" id="cd05325">
    <property type="entry name" value="carb_red_sniffer_like_SDR_c"/>
    <property type="match status" value="1"/>
</dbReference>
<organism evidence="2 3">
    <name type="scientific">Coccomyxa viridis</name>
    <dbReference type="NCBI Taxonomy" id="1274662"/>
    <lineage>
        <taxon>Eukaryota</taxon>
        <taxon>Viridiplantae</taxon>
        <taxon>Chlorophyta</taxon>
        <taxon>core chlorophytes</taxon>
        <taxon>Trebouxiophyceae</taxon>
        <taxon>Trebouxiophyceae incertae sedis</taxon>
        <taxon>Coccomyxaceae</taxon>
        <taxon>Coccomyxa</taxon>
    </lineage>
</organism>
<protein>
    <submittedName>
        <fullName evidence="2">G3862 protein</fullName>
    </submittedName>
</protein>
<evidence type="ECO:0000256" key="1">
    <source>
        <dbReference type="RuleBase" id="RU000363"/>
    </source>
</evidence>
<gene>
    <name evidence="2" type="primary">g3862</name>
    <name evidence="2" type="ORF">VP750_LOCUS3296</name>
</gene>
<dbReference type="Gene3D" id="3.40.50.720">
    <property type="entry name" value="NAD(P)-binding Rossmann-like Domain"/>
    <property type="match status" value="1"/>
</dbReference>
<name>A0ABP1FVZ9_9CHLO</name>
<comment type="caution">
    <text evidence="2">The sequence shown here is derived from an EMBL/GenBank/DDBJ whole genome shotgun (WGS) entry which is preliminary data.</text>
</comment>
<comment type="similarity">
    <text evidence="1">Belongs to the short-chain dehydrogenases/reductases (SDR) family.</text>
</comment>
<reference evidence="2 3" key="1">
    <citation type="submission" date="2024-06" db="EMBL/GenBank/DDBJ databases">
        <authorList>
            <person name="Kraege A."/>
            <person name="Thomma B."/>
        </authorList>
    </citation>
    <scope>NUCLEOTIDE SEQUENCE [LARGE SCALE GENOMIC DNA]</scope>
</reference>
<dbReference type="InterPro" id="IPR052184">
    <property type="entry name" value="SDR_enzymes"/>
</dbReference>
<dbReference type="Proteomes" id="UP001497392">
    <property type="component" value="Unassembled WGS sequence"/>
</dbReference>
<evidence type="ECO:0000313" key="3">
    <source>
        <dbReference type="Proteomes" id="UP001497392"/>
    </source>
</evidence>
<dbReference type="PRINTS" id="PR00080">
    <property type="entry name" value="SDRFAMILY"/>
</dbReference>
<dbReference type="EMBL" id="CAXHTA020000005">
    <property type="protein sequence ID" value="CAL5221637.1"/>
    <property type="molecule type" value="Genomic_DNA"/>
</dbReference>